<evidence type="ECO:0000256" key="5">
    <source>
        <dbReference type="ARBA" id="ARBA00022679"/>
    </source>
</evidence>
<organism evidence="15 16">
    <name type="scientific">Streptococcus porcorum</name>
    <dbReference type="NCBI Taxonomy" id="701526"/>
    <lineage>
        <taxon>Bacteria</taxon>
        <taxon>Bacillati</taxon>
        <taxon>Bacillota</taxon>
        <taxon>Bacilli</taxon>
        <taxon>Lactobacillales</taxon>
        <taxon>Streptococcaceae</taxon>
        <taxon>Streptococcus</taxon>
    </lineage>
</organism>
<dbReference type="RefSeq" id="WP_354369832.1">
    <property type="nucleotide sequence ID" value="NZ_JBEPLN010000044.1"/>
</dbReference>
<evidence type="ECO:0000313" key="16">
    <source>
        <dbReference type="Proteomes" id="UP001549037"/>
    </source>
</evidence>
<protein>
    <recommendedName>
        <fullName evidence="4">Tyrosine-protein kinase CpsD</fullName>
        <ecNumber evidence="3">2.7.10.2</ecNumber>
    </recommendedName>
</protein>
<evidence type="ECO:0000256" key="3">
    <source>
        <dbReference type="ARBA" id="ARBA00011903"/>
    </source>
</evidence>
<dbReference type="InterPro" id="IPR050445">
    <property type="entry name" value="Bact_polysacc_biosynth/exp"/>
</dbReference>
<dbReference type="CDD" id="cd05387">
    <property type="entry name" value="BY-kinase"/>
    <property type="match status" value="1"/>
</dbReference>
<evidence type="ECO:0000256" key="2">
    <source>
        <dbReference type="ARBA" id="ARBA00007316"/>
    </source>
</evidence>
<sequence length="209" mass="23523">MNNTDSLNKQIKKIAKGYDFFNMIKYRLLKTNPFAKLITVTSVSPKEGRTFISIGLATVFAMQGERTVIVETNFESPSLNKFFKLTKDQGGLIDYLSGKSMIKEVIISTNISNLSLIPAGRLLETTTSLDEKSIAELIQKLTYQYDKIIIDTSALAVCNDSMIMIDKSDVHVLVTKSGTVKYEIIQKYLKKLIERNSKFGGVIINKYKE</sequence>
<dbReference type="PANTHER" id="PTHR32309">
    <property type="entry name" value="TYROSINE-PROTEIN KINASE"/>
    <property type="match status" value="1"/>
</dbReference>
<dbReference type="Pfam" id="PF13614">
    <property type="entry name" value="AAA_31"/>
    <property type="match status" value="1"/>
</dbReference>
<dbReference type="InterPro" id="IPR005702">
    <property type="entry name" value="Wzc-like_C"/>
</dbReference>
<keyword evidence="5" id="KW-0808">Transferase</keyword>
<evidence type="ECO:0000256" key="11">
    <source>
        <dbReference type="ARBA" id="ARBA00023169"/>
    </source>
</evidence>
<evidence type="ECO:0000259" key="14">
    <source>
        <dbReference type="Pfam" id="PF13614"/>
    </source>
</evidence>
<comment type="caution">
    <text evidence="15">The sequence shown here is derived from an EMBL/GenBank/DDBJ whole genome shotgun (WGS) entry which is preliminary data.</text>
</comment>
<evidence type="ECO:0000256" key="7">
    <source>
        <dbReference type="ARBA" id="ARBA00022777"/>
    </source>
</evidence>
<name>A0ABV2JH78_9STRE</name>
<comment type="pathway">
    <text evidence="1">Capsule biogenesis; capsule polysaccharide biosynthesis.</text>
</comment>
<dbReference type="InterPro" id="IPR027417">
    <property type="entry name" value="P-loop_NTPase"/>
</dbReference>
<evidence type="ECO:0000256" key="4">
    <source>
        <dbReference type="ARBA" id="ARBA00019200"/>
    </source>
</evidence>
<dbReference type="Gene3D" id="3.40.50.300">
    <property type="entry name" value="P-loop containing nucleotide triphosphate hydrolases"/>
    <property type="match status" value="1"/>
</dbReference>
<dbReference type="EMBL" id="JBEPLN010000044">
    <property type="protein sequence ID" value="MET3635129.1"/>
    <property type="molecule type" value="Genomic_DNA"/>
</dbReference>
<evidence type="ECO:0000256" key="10">
    <source>
        <dbReference type="ARBA" id="ARBA00023137"/>
    </source>
</evidence>
<evidence type="ECO:0000256" key="1">
    <source>
        <dbReference type="ARBA" id="ARBA00005132"/>
    </source>
</evidence>
<comment type="function">
    <text evidence="12">Involved in the regulation of capsular polysaccharide biosynthesis. Autophosphorylation of CpsD attenuates its activity and reduces the level of encapsulation. May be part of a complex that directs the coordinated polymerization and export to the cell surface of the capsular polysaccharide.</text>
</comment>
<keyword evidence="7" id="KW-0418">Kinase</keyword>
<keyword evidence="9" id="KW-0972">Capsule biogenesis/degradation</keyword>
<feature type="domain" description="AAA" evidence="14">
    <location>
        <begin position="47"/>
        <end position="172"/>
    </location>
</feature>
<evidence type="ECO:0000256" key="13">
    <source>
        <dbReference type="ARBA" id="ARBA00051245"/>
    </source>
</evidence>
<keyword evidence="16" id="KW-1185">Reference proteome</keyword>
<comment type="similarity">
    <text evidence="2">Belongs to the CpsD/CapB family.</text>
</comment>
<keyword evidence="8" id="KW-0067">ATP-binding</keyword>
<evidence type="ECO:0000256" key="8">
    <source>
        <dbReference type="ARBA" id="ARBA00022840"/>
    </source>
</evidence>
<accession>A0ABV2JH78</accession>
<comment type="catalytic activity">
    <reaction evidence="13">
        <text>L-tyrosyl-[protein] + ATP = O-phospho-L-tyrosyl-[protein] + ADP + H(+)</text>
        <dbReference type="Rhea" id="RHEA:10596"/>
        <dbReference type="Rhea" id="RHEA-COMP:10136"/>
        <dbReference type="Rhea" id="RHEA-COMP:20101"/>
        <dbReference type="ChEBI" id="CHEBI:15378"/>
        <dbReference type="ChEBI" id="CHEBI:30616"/>
        <dbReference type="ChEBI" id="CHEBI:46858"/>
        <dbReference type="ChEBI" id="CHEBI:61978"/>
        <dbReference type="ChEBI" id="CHEBI:456216"/>
        <dbReference type="EC" id="2.7.10.2"/>
    </reaction>
</comment>
<evidence type="ECO:0000256" key="6">
    <source>
        <dbReference type="ARBA" id="ARBA00022741"/>
    </source>
</evidence>
<keyword evidence="6" id="KW-0547">Nucleotide-binding</keyword>
<proteinExistence type="inferred from homology"/>
<keyword evidence="10" id="KW-0829">Tyrosine-protein kinase</keyword>
<reference evidence="15 16" key="1">
    <citation type="submission" date="2024-06" db="EMBL/GenBank/DDBJ databases">
        <title>Genomic Encyclopedia of Type Strains, Phase IV (KMG-IV): sequencing the most valuable type-strain genomes for metagenomic binning, comparative biology and taxonomic classification.</title>
        <authorList>
            <person name="Goeker M."/>
        </authorList>
    </citation>
    <scope>NUCLEOTIDE SEQUENCE [LARGE SCALE GENOMIC DNA]</scope>
    <source>
        <strain evidence="15 16">DSM 28302</strain>
    </source>
</reference>
<evidence type="ECO:0000313" key="15">
    <source>
        <dbReference type="EMBL" id="MET3635129.1"/>
    </source>
</evidence>
<dbReference type="InterPro" id="IPR025669">
    <property type="entry name" value="AAA_dom"/>
</dbReference>
<dbReference type="PANTHER" id="PTHR32309:SF13">
    <property type="entry name" value="FERRIC ENTEROBACTIN TRANSPORT PROTEIN FEPE"/>
    <property type="match status" value="1"/>
</dbReference>
<dbReference type="SUPFAM" id="SSF52540">
    <property type="entry name" value="P-loop containing nucleoside triphosphate hydrolases"/>
    <property type="match status" value="1"/>
</dbReference>
<evidence type="ECO:0000256" key="12">
    <source>
        <dbReference type="ARBA" id="ARBA00024964"/>
    </source>
</evidence>
<gene>
    <name evidence="15" type="ORF">ABID28_001791</name>
</gene>
<dbReference type="NCBIfam" id="TIGR01007">
    <property type="entry name" value="eps_fam"/>
    <property type="match status" value="1"/>
</dbReference>
<keyword evidence="11" id="KW-0270">Exopolysaccharide synthesis</keyword>
<dbReference type="EC" id="2.7.10.2" evidence="3"/>
<dbReference type="Proteomes" id="UP001549037">
    <property type="component" value="Unassembled WGS sequence"/>
</dbReference>
<evidence type="ECO:0000256" key="9">
    <source>
        <dbReference type="ARBA" id="ARBA00022903"/>
    </source>
</evidence>